<dbReference type="Pfam" id="PF00571">
    <property type="entry name" value="CBS"/>
    <property type="match status" value="2"/>
</dbReference>
<dbReference type="PANTHER" id="PTHR48108:SF34">
    <property type="entry name" value="CBS DOMAIN-CONTAINING PROTEIN YHCV"/>
    <property type="match status" value="1"/>
</dbReference>
<feature type="domain" description="CBS" evidence="3">
    <location>
        <begin position="7"/>
        <end position="64"/>
    </location>
</feature>
<evidence type="ECO:0000256" key="2">
    <source>
        <dbReference type="PROSITE-ProRule" id="PRU00703"/>
    </source>
</evidence>
<protein>
    <submittedName>
        <fullName evidence="4">CBS domain-containing protein</fullName>
    </submittedName>
</protein>
<dbReference type="AlphaFoldDB" id="A0A953JBB1"/>
<dbReference type="Proteomes" id="UP000705867">
    <property type="component" value="Unassembled WGS sequence"/>
</dbReference>
<name>A0A953JBB1_9BACT</name>
<evidence type="ECO:0000313" key="4">
    <source>
        <dbReference type="EMBL" id="MBZ0156787.1"/>
    </source>
</evidence>
<dbReference type="SUPFAM" id="SSF54631">
    <property type="entry name" value="CBS-domain pair"/>
    <property type="match status" value="1"/>
</dbReference>
<proteinExistence type="predicted"/>
<comment type="caution">
    <text evidence="4">The sequence shown here is derived from an EMBL/GenBank/DDBJ whole genome shotgun (WGS) entry which is preliminary data.</text>
</comment>
<feature type="domain" description="CBS" evidence="3">
    <location>
        <begin position="73"/>
        <end position="128"/>
    </location>
</feature>
<accession>A0A953JBB1</accession>
<reference evidence="4" key="2">
    <citation type="submission" date="2021-08" db="EMBL/GenBank/DDBJ databases">
        <authorList>
            <person name="Dalcin Martins P."/>
        </authorList>
    </citation>
    <scope>NUCLEOTIDE SEQUENCE</scope>
    <source>
        <strain evidence="4">MAG_39</strain>
    </source>
</reference>
<dbReference type="InterPro" id="IPR051462">
    <property type="entry name" value="CBS_domain-containing"/>
</dbReference>
<dbReference type="InterPro" id="IPR000644">
    <property type="entry name" value="CBS_dom"/>
</dbReference>
<reference evidence="4" key="1">
    <citation type="journal article" date="2021" name="bioRxiv">
        <title>Unraveling nitrogen, sulfur and carbon metabolic pathways and microbial community transcriptional responses to substrate deprivation and toxicity stresses in a bioreactor mimicking anoxic brackish coastal sediment conditions.</title>
        <authorList>
            <person name="Martins P.D."/>
            <person name="Echeveste M.J."/>
            <person name="Arshad A."/>
            <person name="Kurth J."/>
            <person name="Ouboter H."/>
            <person name="Jetten M.S.M."/>
            <person name="Welte C.U."/>
        </authorList>
    </citation>
    <scope>NUCLEOTIDE SEQUENCE</scope>
    <source>
        <strain evidence="4">MAG_39</strain>
    </source>
</reference>
<keyword evidence="1" id="KW-0677">Repeat</keyword>
<sequence>MLARQIMQKNLVTVPFKSSVQEAAAKMKEHNVGSVLVLEDGAKLKGMITDRDIAIEVVANNKDPRLTCVCDVMSQDIITAEADVDIDSAMRIMNRARVMRLPLMENGKLVGIISLADLAVAMKEHIDQFMGLEEAALKG</sequence>
<evidence type="ECO:0000259" key="3">
    <source>
        <dbReference type="PROSITE" id="PS51371"/>
    </source>
</evidence>
<dbReference type="InterPro" id="IPR046342">
    <property type="entry name" value="CBS_dom_sf"/>
</dbReference>
<keyword evidence="2" id="KW-0129">CBS domain</keyword>
<dbReference type="EMBL" id="JAIOIV010000090">
    <property type="protein sequence ID" value="MBZ0156787.1"/>
    <property type="molecule type" value="Genomic_DNA"/>
</dbReference>
<gene>
    <name evidence="4" type="ORF">K8I29_11345</name>
</gene>
<evidence type="ECO:0000313" key="5">
    <source>
        <dbReference type="Proteomes" id="UP000705867"/>
    </source>
</evidence>
<dbReference type="PROSITE" id="PS51371">
    <property type="entry name" value="CBS"/>
    <property type="match status" value="2"/>
</dbReference>
<evidence type="ECO:0000256" key="1">
    <source>
        <dbReference type="ARBA" id="ARBA00022737"/>
    </source>
</evidence>
<dbReference type="Gene3D" id="3.10.580.10">
    <property type="entry name" value="CBS-domain"/>
    <property type="match status" value="1"/>
</dbReference>
<dbReference type="PANTHER" id="PTHR48108">
    <property type="entry name" value="CBS DOMAIN-CONTAINING PROTEIN CBSX2, CHLOROPLASTIC"/>
    <property type="match status" value="1"/>
</dbReference>
<dbReference type="SMART" id="SM00116">
    <property type="entry name" value="CBS"/>
    <property type="match status" value="2"/>
</dbReference>
<organism evidence="4 5">
    <name type="scientific">Candidatus Nitrobium versatile</name>
    <dbReference type="NCBI Taxonomy" id="2884831"/>
    <lineage>
        <taxon>Bacteria</taxon>
        <taxon>Pseudomonadati</taxon>
        <taxon>Nitrospirota</taxon>
        <taxon>Nitrospiria</taxon>
        <taxon>Nitrospirales</taxon>
        <taxon>Nitrospiraceae</taxon>
        <taxon>Candidatus Nitrobium</taxon>
    </lineage>
</organism>